<dbReference type="WBParaSite" id="mrna-Wban_06634">
    <property type="protein sequence ID" value="mrna-Wban_06634"/>
    <property type="gene ID" value="Wban_06634"/>
</dbReference>
<name>A0AAF5PX17_WUCBA</name>
<dbReference type="AlphaFoldDB" id="A0AAF5PX17"/>
<reference evidence="2" key="3">
    <citation type="submission" date="2024-02" db="UniProtKB">
        <authorList>
            <consortium name="WormBaseParasite"/>
        </authorList>
    </citation>
    <scope>IDENTIFICATION</scope>
    <source>
        <strain evidence="2">pt0022</strain>
    </source>
</reference>
<reference evidence="1" key="1">
    <citation type="submission" date="2015-03" db="EMBL/GenBank/DDBJ databases">
        <title>Wuchereria bancrofti Genome Sequencing Papua New Guinea Strain.</title>
        <authorList>
            <person name="Small S.T."/>
            <person name="Serre D."/>
            <person name="Zimmerman P.A."/>
        </authorList>
    </citation>
    <scope>NUCLEOTIDE SEQUENCE [LARGE SCALE GENOMIC DNA]</scope>
    <source>
        <strain evidence="1">pt0022</strain>
    </source>
</reference>
<evidence type="ECO:0000313" key="2">
    <source>
        <dbReference type="WBParaSite" id="mrna-Wban_06634"/>
    </source>
</evidence>
<accession>A0AAF5PX17</accession>
<organism evidence="1 2">
    <name type="scientific">Wuchereria bancrofti</name>
    <dbReference type="NCBI Taxonomy" id="6293"/>
    <lineage>
        <taxon>Eukaryota</taxon>
        <taxon>Metazoa</taxon>
        <taxon>Ecdysozoa</taxon>
        <taxon>Nematoda</taxon>
        <taxon>Chromadorea</taxon>
        <taxon>Rhabditida</taxon>
        <taxon>Spirurina</taxon>
        <taxon>Spiruromorpha</taxon>
        <taxon>Filarioidea</taxon>
        <taxon>Onchocercidae</taxon>
        <taxon>Wuchereria</taxon>
    </lineage>
</organism>
<proteinExistence type="predicted"/>
<protein>
    <submittedName>
        <fullName evidence="2">Uncharacterized protein</fullName>
    </submittedName>
</protein>
<evidence type="ECO:0000313" key="1">
    <source>
        <dbReference type="Proteomes" id="UP000093561"/>
    </source>
</evidence>
<reference evidence="1" key="2">
    <citation type="journal article" date="2016" name="Mol. Ecol.">
        <title>Population genomics of the filarial nematode parasite Wuchereria bancrofti from mosquitoes.</title>
        <authorList>
            <person name="Small S.T."/>
            <person name="Reimer L.J."/>
            <person name="Tisch D.J."/>
            <person name="King C.L."/>
            <person name="Christensen B.M."/>
            <person name="Siba P.M."/>
            <person name="Kazura J.W."/>
            <person name="Serre D."/>
            <person name="Zimmerman P.A."/>
        </authorList>
    </citation>
    <scope>NUCLEOTIDE SEQUENCE</scope>
    <source>
        <strain evidence="1">pt0022</strain>
    </source>
</reference>
<dbReference type="Proteomes" id="UP000093561">
    <property type="component" value="Unassembled WGS sequence"/>
</dbReference>
<sequence length="19" mass="2308">MKCLLNNCLLLHILYIYIN</sequence>